<dbReference type="NCBIfam" id="NF003740">
    <property type="entry name" value="PRK05337.1"/>
    <property type="match status" value="1"/>
</dbReference>
<accession>A0ABY4N5W8</accession>
<feature type="region of interest" description="Disordered" evidence="4">
    <location>
        <begin position="329"/>
        <end position="357"/>
    </location>
</feature>
<dbReference type="PANTHER" id="PTHR30480:SF16">
    <property type="entry name" value="GLYCOSIDE HYDROLASE FAMILY 3 DOMAIN PROTEIN"/>
    <property type="match status" value="1"/>
</dbReference>
<protein>
    <submittedName>
        <fullName evidence="6">Beta-N-acetylhexosaminidase</fullName>
        <ecNumber evidence="6">3.2.1.52</ecNumber>
    </submittedName>
</protein>
<evidence type="ECO:0000259" key="5">
    <source>
        <dbReference type="Pfam" id="PF00933"/>
    </source>
</evidence>
<dbReference type="Proteomes" id="UP001055868">
    <property type="component" value="Chromosome"/>
</dbReference>
<dbReference type="GO" id="GO:0004563">
    <property type="term" value="F:beta-N-acetylhexosaminidase activity"/>
    <property type="evidence" value="ECO:0007669"/>
    <property type="project" value="UniProtKB-EC"/>
</dbReference>
<evidence type="ECO:0000256" key="2">
    <source>
        <dbReference type="ARBA" id="ARBA00022801"/>
    </source>
</evidence>
<dbReference type="Pfam" id="PF00933">
    <property type="entry name" value="Glyco_hydro_3"/>
    <property type="match status" value="1"/>
</dbReference>
<feature type="domain" description="Glycoside hydrolase family 3 N-terminal" evidence="5">
    <location>
        <begin position="28"/>
        <end position="322"/>
    </location>
</feature>
<comment type="similarity">
    <text evidence="1">Belongs to the glycosyl hydrolase 3 family.</text>
</comment>
<evidence type="ECO:0000256" key="4">
    <source>
        <dbReference type="SAM" id="MobiDB-lite"/>
    </source>
</evidence>
<keyword evidence="7" id="KW-1185">Reference proteome</keyword>
<dbReference type="Gene3D" id="3.20.20.300">
    <property type="entry name" value="Glycoside hydrolase, family 3, N-terminal domain"/>
    <property type="match status" value="1"/>
</dbReference>
<dbReference type="InterPro" id="IPR036962">
    <property type="entry name" value="Glyco_hydro_3_N_sf"/>
</dbReference>
<dbReference type="InterPro" id="IPR017853">
    <property type="entry name" value="GH"/>
</dbReference>
<evidence type="ECO:0000313" key="6">
    <source>
        <dbReference type="EMBL" id="UQN29182.1"/>
    </source>
</evidence>
<dbReference type="EMBL" id="CP097218">
    <property type="protein sequence ID" value="UQN29182.1"/>
    <property type="molecule type" value="Genomic_DNA"/>
</dbReference>
<gene>
    <name evidence="6" type="primary">nagZ</name>
    <name evidence="6" type="ORF">M4486_16355</name>
</gene>
<keyword evidence="3 6" id="KW-0326">Glycosidase</keyword>
<sequence length="497" mass="52607">MSHDPSLRALLASLLVVGWDSPDLTPELERLLDQGLGGVILHSRNVRSAAQLRRALAAMREHQNDLVVGVDQEGGRISHLTRADCPESPGAAALGVVDDVRSTRECAEELAGHLAGLGIDASYSPVVDVQSDPENPIIRTRSFGEDPSLVSRHAVAWIEGTQGCGVAACAKHFPGHGATAVDSHLGDAVDRRDWKQIEEIDLAPFRAAIDAGVAQIMTSHVRFPALDDTPTTLSRRLVADIARTELGFTGVIISDALEMAAIASRVGVAEGAAQALAAGVDQLCIAEPDPALHDRVLDRLEERARNGDLDVQALEASSERVRAMHRAARSVRESAREGSPSTPRASRGGAGMHAARRAVDSTDALSTLTLPVVIDLYRRPKAALEWDGWDLATLVRERCDGADGLSTTTSEGLDIESALELATGRSLVLAVQDPVLNSWQQPIVEEIRHQRPDLTLVSTGLPDPGAGLCSFGRGSANLVAAAEAISRACHPGTGHPA</sequence>
<evidence type="ECO:0000313" key="7">
    <source>
        <dbReference type="Proteomes" id="UP001055868"/>
    </source>
</evidence>
<dbReference type="SUPFAM" id="SSF51445">
    <property type="entry name" value="(Trans)glycosidases"/>
    <property type="match status" value="1"/>
</dbReference>
<dbReference type="PANTHER" id="PTHR30480">
    <property type="entry name" value="BETA-HEXOSAMINIDASE-RELATED"/>
    <property type="match status" value="1"/>
</dbReference>
<organism evidence="6 7">
    <name type="scientific">Brachybacterium kimchii</name>
    <dbReference type="NCBI Taxonomy" id="2942909"/>
    <lineage>
        <taxon>Bacteria</taxon>
        <taxon>Bacillati</taxon>
        <taxon>Actinomycetota</taxon>
        <taxon>Actinomycetes</taxon>
        <taxon>Micrococcales</taxon>
        <taxon>Dermabacteraceae</taxon>
        <taxon>Brachybacterium</taxon>
    </lineage>
</organism>
<reference evidence="6" key="1">
    <citation type="submission" date="2022-05" db="EMBL/GenBank/DDBJ databases">
        <title>Genomic analysis of Brachybacterium sp. CBA3104.</title>
        <authorList>
            <person name="Roh S.W."/>
            <person name="Kim Y.B."/>
            <person name="Kim Y."/>
        </authorList>
    </citation>
    <scope>NUCLEOTIDE SEQUENCE</scope>
    <source>
        <strain evidence="6">CBA3104</strain>
    </source>
</reference>
<evidence type="ECO:0000256" key="1">
    <source>
        <dbReference type="ARBA" id="ARBA00005336"/>
    </source>
</evidence>
<dbReference type="InterPro" id="IPR050226">
    <property type="entry name" value="NagZ_Beta-hexosaminidase"/>
</dbReference>
<evidence type="ECO:0000256" key="3">
    <source>
        <dbReference type="ARBA" id="ARBA00023295"/>
    </source>
</evidence>
<name>A0ABY4N5W8_9MICO</name>
<dbReference type="RefSeq" id="WP_249478343.1">
    <property type="nucleotide sequence ID" value="NZ_CP097218.1"/>
</dbReference>
<keyword evidence="2 6" id="KW-0378">Hydrolase</keyword>
<proteinExistence type="inferred from homology"/>
<dbReference type="InterPro" id="IPR001764">
    <property type="entry name" value="Glyco_hydro_3_N"/>
</dbReference>
<dbReference type="EC" id="3.2.1.52" evidence="6"/>